<keyword evidence="2 4" id="KW-0560">Oxidoreductase</keyword>
<dbReference type="Pfam" id="PF02826">
    <property type="entry name" value="2-Hacid_dh_C"/>
    <property type="match status" value="1"/>
</dbReference>
<dbReference type="Pfam" id="PF00389">
    <property type="entry name" value="2-Hacid_dh"/>
    <property type="match status" value="1"/>
</dbReference>
<feature type="domain" description="D-isomer specific 2-hydroxyacid dehydrogenase catalytic" evidence="5">
    <location>
        <begin position="17"/>
        <end position="318"/>
    </location>
</feature>
<evidence type="ECO:0000256" key="1">
    <source>
        <dbReference type="ARBA" id="ARBA00005854"/>
    </source>
</evidence>
<sequence length="319" mass="33998">MSLRILLLPPNPSAALLDAVAPRGVDVEVTRLSEHTSDALREALPYCDVIVGDWSGQLRLGDTEAALARDVALVQQPTAGVETIDVDAWTRRGVPVANIGPANSWAVTEWCLGATMNLLRSYRWADAEVRDGRWPQLDILDQARPRELRGSRVGVVGAGQIGSRLCGMYSALGCDVSYWSPRSRIAGATWRTLPEVLSTSDVVIIAIARTPDTLGLVDRAAVAALPADAILIDVSRGGIVDQDAVLERVRDRSMAGAALDVFGTEPPQLDQQLIAEQNVLFSPHVAGVTDTSVAAQVGAVRNNIVALAGGEPLVHVLNR</sequence>
<dbReference type="InterPro" id="IPR036291">
    <property type="entry name" value="NAD(P)-bd_dom_sf"/>
</dbReference>
<evidence type="ECO:0000313" key="8">
    <source>
        <dbReference type="Proteomes" id="UP000234662"/>
    </source>
</evidence>
<reference evidence="7 8" key="1">
    <citation type="submission" date="2017-12" db="EMBL/GenBank/DDBJ databases">
        <title>Phylogenetic diversity of female urinary microbiome.</title>
        <authorList>
            <person name="Thomas-White K."/>
            <person name="Wolfe A.J."/>
        </authorList>
    </citation>
    <scope>NUCLEOTIDE SEQUENCE [LARGE SCALE GENOMIC DNA]</scope>
    <source>
        <strain evidence="7 8">UMB0777</strain>
    </source>
</reference>
<evidence type="ECO:0000313" key="7">
    <source>
        <dbReference type="EMBL" id="PKZ66901.1"/>
    </source>
</evidence>
<dbReference type="Proteomes" id="UP000234662">
    <property type="component" value="Unassembled WGS sequence"/>
</dbReference>
<dbReference type="PROSITE" id="PS00065">
    <property type="entry name" value="D_2_HYDROXYACID_DH_1"/>
    <property type="match status" value="1"/>
</dbReference>
<dbReference type="RefSeq" id="WP_101819125.1">
    <property type="nucleotide sequence ID" value="NZ_PKJC01000002.1"/>
</dbReference>
<dbReference type="Gene3D" id="3.40.50.720">
    <property type="entry name" value="NAD(P)-binding Rossmann-like Domain"/>
    <property type="match status" value="2"/>
</dbReference>
<dbReference type="PANTHER" id="PTHR10996">
    <property type="entry name" value="2-HYDROXYACID DEHYDROGENASE-RELATED"/>
    <property type="match status" value="1"/>
</dbReference>
<evidence type="ECO:0000256" key="2">
    <source>
        <dbReference type="ARBA" id="ARBA00023002"/>
    </source>
</evidence>
<evidence type="ECO:0000259" key="5">
    <source>
        <dbReference type="Pfam" id="PF00389"/>
    </source>
</evidence>
<dbReference type="AlphaFoldDB" id="A0A2I1RCN3"/>
<dbReference type="GO" id="GO:0016618">
    <property type="term" value="F:hydroxypyruvate reductase [NAD(P)H] activity"/>
    <property type="evidence" value="ECO:0007669"/>
    <property type="project" value="TreeGrafter"/>
</dbReference>
<name>A0A2I1RCN3_9ACTN</name>
<dbReference type="InterPro" id="IPR050223">
    <property type="entry name" value="D-isomer_2-hydroxyacid_DH"/>
</dbReference>
<keyword evidence="3" id="KW-0520">NAD</keyword>
<protein>
    <submittedName>
        <fullName evidence="7">Uncharacterized protein</fullName>
    </submittedName>
</protein>
<feature type="domain" description="D-isomer specific 2-hydroxyacid dehydrogenase NAD-binding" evidence="6">
    <location>
        <begin position="113"/>
        <end position="286"/>
    </location>
</feature>
<comment type="similarity">
    <text evidence="1 4">Belongs to the D-isomer specific 2-hydroxyacid dehydrogenase family.</text>
</comment>
<evidence type="ECO:0000256" key="3">
    <source>
        <dbReference type="ARBA" id="ARBA00023027"/>
    </source>
</evidence>
<dbReference type="GO" id="GO:0005829">
    <property type="term" value="C:cytosol"/>
    <property type="evidence" value="ECO:0007669"/>
    <property type="project" value="TreeGrafter"/>
</dbReference>
<dbReference type="SUPFAM" id="SSF52283">
    <property type="entry name" value="Formate/glycerate dehydrogenase catalytic domain-like"/>
    <property type="match status" value="1"/>
</dbReference>
<dbReference type="InterPro" id="IPR029752">
    <property type="entry name" value="D-isomer_DH_CS1"/>
</dbReference>
<proteinExistence type="inferred from homology"/>
<evidence type="ECO:0000259" key="6">
    <source>
        <dbReference type="Pfam" id="PF02826"/>
    </source>
</evidence>
<dbReference type="GO" id="GO:0051287">
    <property type="term" value="F:NAD binding"/>
    <property type="evidence" value="ECO:0007669"/>
    <property type="project" value="InterPro"/>
</dbReference>
<accession>A0A2I1RCN3</accession>
<organism evidence="7 8">
    <name type="scientific">Gordonia terrae</name>
    <dbReference type="NCBI Taxonomy" id="2055"/>
    <lineage>
        <taxon>Bacteria</taxon>
        <taxon>Bacillati</taxon>
        <taxon>Actinomycetota</taxon>
        <taxon>Actinomycetes</taxon>
        <taxon>Mycobacteriales</taxon>
        <taxon>Gordoniaceae</taxon>
        <taxon>Gordonia</taxon>
    </lineage>
</organism>
<dbReference type="PANTHER" id="PTHR10996:SF178">
    <property type="entry name" value="2-HYDROXYACID DEHYDROGENASE YGL185C-RELATED"/>
    <property type="match status" value="1"/>
</dbReference>
<dbReference type="EMBL" id="PKJC01000002">
    <property type="protein sequence ID" value="PKZ66901.1"/>
    <property type="molecule type" value="Genomic_DNA"/>
</dbReference>
<dbReference type="GO" id="GO:0030267">
    <property type="term" value="F:glyoxylate reductase (NADPH) activity"/>
    <property type="evidence" value="ECO:0007669"/>
    <property type="project" value="TreeGrafter"/>
</dbReference>
<dbReference type="InterPro" id="IPR006140">
    <property type="entry name" value="D-isomer_DH_NAD-bd"/>
</dbReference>
<comment type="caution">
    <text evidence="7">The sequence shown here is derived from an EMBL/GenBank/DDBJ whole genome shotgun (WGS) entry which is preliminary data.</text>
</comment>
<evidence type="ECO:0000256" key="4">
    <source>
        <dbReference type="RuleBase" id="RU003719"/>
    </source>
</evidence>
<dbReference type="SUPFAM" id="SSF51735">
    <property type="entry name" value="NAD(P)-binding Rossmann-fold domains"/>
    <property type="match status" value="1"/>
</dbReference>
<gene>
    <name evidence="7" type="ORF">CYJ73_04025</name>
</gene>
<dbReference type="InterPro" id="IPR006139">
    <property type="entry name" value="D-isomer_2_OHA_DH_cat_dom"/>
</dbReference>